<sequence length="134" mass="13271">MPLLAPVPADRPDLVDAAVAVVAPSGGGVVLDVPAGSCTAGEVEAVVDALGDRLGCVRLGARQVAAAGEDAAGLLATLPPHVPVALGGDDSAGSLDGDLRARLTGLHGRVDALLGHPRARARRLAGRPEARDGE</sequence>
<name>A0A1I5T7E1_9ACTN</name>
<dbReference type="RefSeq" id="WP_091114263.1">
    <property type="nucleotide sequence ID" value="NZ_FOWQ01000008.1"/>
</dbReference>
<evidence type="ECO:0000313" key="1">
    <source>
        <dbReference type="EMBL" id="SFP78974.1"/>
    </source>
</evidence>
<keyword evidence="2" id="KW-1185">Reference proteome</keyword>
<dbReference type="EMBL" id="FOWQ01000008">
    <property type="protein sequence ID" value="SFP78974.1"/>
    <property type="molecule type" value="Genomic_DNA"/>
</dbReference>
<evidence type="ECO:0000313" key="2">
    <source>
        <dbReference type="Proteomes" id="UP000198857"/>
    </source>
</evidence>
<protein>
    <submittedName>
        <fullName evidence="1">Uncharacterized protein</fullName>
    </submittedName>
</protein>
<organism evidence="1 2">
    <name type="scientific">Geodermatophilus dictyosporus</name>
    <dbReference type="NCBI Taxonomy" id="1523247"/>
    <lineage>
        <taxon>Bacteria</taxon>
        <taxon>Bacillati</taxon>
        <taxon>Actinomycetota</taxon>
        <taxon>Actinomycetes</taxon>
        <taxon>Geodermatophilales</taxon>
        <taxon>Geodermatophilaceae</taxon>
        <taxon>Geodermatophilus</taxon>
    </lineage>
</organism>
<accession>A0A1I5T7E1</accession>
<proteinExistence type="predicted"/>
<gene>
    <name evidence="1" type="ORF">SAMN05660464_4270</name>
</gene>
<reference evidence="2" key="1">
    <citation type="submission" date="2016-10" db="EMBL/GenBank/DDBJ databases">
        <authorList>
            <person name="Varghese N."/>
            <person name="Submissions S."/>
        </authorList>
    </citation>
    <scope>NUCLEOTIDE SEQUENCE [LARGE SCALE GENOMIC DNA]</scope>
    <source>
        <strain evidence="2">DSM 44208</strain>
    </source>
</reference>
<dbReference type="STRING" id="1523247.SAMN05660464_4270"/>
<dbReference type="AlphaFoldDB" id="A0A1I5T7E1"/>
<dbReference type="Proteomes" id="UP000198857">
    <property type="component" value="Unassembled WGS sequence"/>
</dbReference>